<dbReference type="PANTHER" id="PTHR43591:SF24">
    <property type="entry name" value="2-METHOXY-6-POLYPRENYL-1,4-BENZOQUINOL METHYLASE, MITOCHONDRIAL"/>
    <property type="match status" value="1"/>
</dbReference>
<gene>
    <name evidence="1" type="ORF">C7212DRAFT_300606</name>
</gene>
<evidence type="ECO:0000313" key="2">
    <source>
        <dbReference type="Proteomes" id="UP000246991"/>
    </source>
</evidence>
<sequence>MAAEGVTCEAIRDTSIGHYNGGDDDDDTKRSEYELSTLGDSIFDSDGSSIASSMSSAVRSNSSILSTVGNYRFEHDRRYHSYREGNWVLPNDQQEQDRMDIFHQMALLRMDDKLHVAPLENPRRVLDIGTGTGIWAIEMAFKYPNARVIGTDLSPIQVSPPANCSFEVEDADSEWVYPTNNFDMIHTRQLLGGISDWRRFFEQAYAHARPGGWLELQETPPDPHTDGPTPPADLPFLRIFSLFSEAASTTSRPFADQVSQFTSHMKAVGFVDVTSETSRLPLGTWSTDPTEKEIGRLNVLNFVEGMEAYTLALFTRVLGMTAEQVRSLIHEAKKDVCNRKRRWYFDLVIVRGRKPYMEEVVSA</sequence>
<dbReference type="Proteomes" id="UP000246991">
    <property type="component" value="Unassembled WGS sequence"/>
</dbReference>
<protein>
    <submittedName>
        <fullName evidence="1">S-adenosyl-L-methionine-dependent methyltransferase</fullName>
    </submittedName>
</protein>
<dbReference type="GO" id="GO:0032259">
    <property type="term" value="P:methylation"/>
    <property type="evidence" value="ECO:0007669"/>
    <property type="project" value="UniProtKB-KW"/>
</dbReference>
<dbReference type="GO" id="GO:0008168">
    <property type="term" value="F:methyltransferase activity"/>
    <property type="evidence" value="ECO:0007669"/>
    <property type="project" value="UniProtKB-KW"/>
</dbReference>
<dbReference type="PANTHER" id="PTHR43591">
    <property type="entry name" value="METHYLTRANSFERASE"/>
    <property type="match status" value="1"/>
</dbReference>
<dbReference type="OrthoDB" id="2013972at2759"/>
<dbReference type="EMBL" id="PYWC01000079">
    <property type="protein sequence ID" value="PWW73474.1"/>
    <property type="molecule type" value="Genomic_DNA"/>
</dbReference>
<name>A0A317SG27_9PEZI</name>
<proteinExistence type="predicted"/>
<dbReference type="STRING" id="42249.A0A317SG27"/>
<accession>A0A317SG27</accession>
<evidence type="ECO:0000313" key="1">
    <source>
        <dbReference type="EMBL" id="PWW73474.1"/>
    </source>
</evidence>
<dbReference type="SUPFAM" id="SSF53335">
    <property type="entry name" value="S-adenosyl-L-methionine-dependent methyltransferases"/>
    <property type="match status" value="1"/>
</dbReference>
<keyword evidence="1" id="KW-0489">Methyltransferase</keyword>
<organism evidence="1 2">
    <name type="scientific">Tuber magnatum</name>
    <name type="common">white Piedmont truffle</name>
    <dbReference type="NCBI Taxonomy" id="42249"/>
    <lineage>
        <taxon>Eukaryota</taxon>
        <taxon>Fungi</taxon>
        <taxon>Dikarya</taxon>
        <taxon>Ascomycota</taxon>
        <taxon>Pezizomycotina</taxon>
        <taxon>Pezizomycetes</taxon>
        <taxon>Pezizales</taxon>
        <taxon>Tuberaceae</taxon>
        <taxon>Tuber</taxon>
    </lineage>
</organism>
<reference evidence="1 2" key="1">
    <citation type="submission" date="2018-03" db="EMBL/GenBank/DDBJ databases">
        <title>Genomes of Pezizomycetes fungi and the evolution of truffles.</title>
        <authorList>
            <person name="Murat C."/>
            <person name="Payen T."/>
            <person name="Noel B."/>
            <person name="Kuo A."/>
            <person name="Martin F.M."/>
        </authorList>
    </citation>
    <scope>NUCLEOTIDE SEQUENCE [LARGE SCALE GENOMIC DNA]</scope>
    <source>
        <strain evidence="1">091103-1</strain>
    </source>
</reference>
<dbReference type="Pfam" id="PF13489">
    <property type="entry name" value="Methyltransf_23"/>
    <property type="match status" value="1"/>
</dbReference>
<dbReference type="InterPro" id="IPR029063">
    <property type="entry name" value="SAM-dependent_MTases_sf"/>
</dbReference>
<dbReference type="CDD" id="cd02440">
    <property type="entry name" value="AdoMet_MTases"/>
    <property type="match status" value="1"/>
</dbReference>
<keyword evidence="2" id="KW-1185">Reference proteome</keyword>
<dbReference type="Gene3D" id="3.40.50.150">
    <property type="entry name" value="Vaccinia Virus protein VP39"/>
    <property type="match status" value="1"/>
</dbReference>
<dbReference type="AlphaFoldDB" id="A0A317SG27"/>
<keyword evidence="1" id="KW-0808">Transferase</keyword>
<comment type="caution">
    <text evidence="1">The sequence shown here is derived from an EMBL/GenBank/DDBJ whole genome shotgun (WGS) entry which is preliminary data.</text>
</comment>